<dbReference type="Proteomes" id="UP000068243">
    <property type="component" value="Unassembled WGS sequence"/>
</dbReference>
<feature type="domain" description="NWD NACHT-NTPase N-terminal" evidence="5">
    <location>
        <begin position="41"/>
        <end position="207"/>
    </location>
</feature>
<sequence>MTTSLWARALSALPDKDQRMFRTSGTATPPISQTLADIITAIETQRDRCKRHKWSAISFGGKEIIIRDVCAKIVACVNKFASVVDVVVSYDPVHAALPWAGVRFVLQLFLNGTETFGAIVEGLETSVRVIARGGILEGLYYQKNSALSEARQALQDEIVKCYTAVLKFLSLARRYYQCSRQKRWVDFISKDDLRHCTKEIQSAEQQFLIQKGLADSEDLGNIETHVLHTILIATSTADQVNDVKAKLEKALLDLDKPITRVVDQVSDLHRALKDNERDQILRWISAVPAQEHYREASASLMPGSGEWLFRHPEFQAWSNSSSSEVLWLHGTPGCGKSKIAAAVIQHLRLQASKVQHSLPIIHFFCSRNPAEPERGDAREILRSIIKQLSLSTSNDLMRTPVVEEYRKRLQEANYYGEEPAALTVERCTELLCELGQSAPVMLIIDALDECDSQQRIILQQSLEEMRQSCRDLVKIFISSRYEEDIATGFRHKRTLCVTPQDTEGDLKHFIDLRVSKFVSRWADLHSEASDKLQQLEKDLKETLITGAQGMFLWVSLQLECISDTSRVKDLESIYEALKALPATLGRSYAAIHCRIESMKVTAREVARFTFYWLLGAKRMLPIPDFLIAVARSARCLSTLQSGTIIDYCCGLVVIDNETNTFRLAHPTVREYLESVEIYRDKEVCHSMALGCLGAYLGEDCVENEFLKYATNYWPSHVEDLGSAPQRAKVVSRLTDFFTKEEHFDDWLDNFELQQREGGSRWKSTNERKLDASISTPRTPLFLICCFGFVEMLENNNIVEDLDVNQTNKDGSSGLYLAARGGHIMVVQKLLDLGANIDAPGVQYGNALQAACFGGSKEIVQLLINHGASSSVPRRGEYSSPLQAALASDNNAIAELLLDAGVKLTAQQQFDDAIQTAAFKGNIPIFQRLMSGEVGDFAPKFRPDPLQVALAGGKMRRAKLLLQSCADINEEKGFFGNALAAAIASEKLSIVQLVLDAGANIELRGRYGFPLRAAVVINNFEITKCLLEKGSDPNEKDYELGDALQAAASRGSIEIMSLLLAYKADVQGQGGHFGDTLQAAAFGGHEKAVDLLIRHGAKDFWEQPRGRYHSALRAAVYAGHQNIVQVLLEAGAKLNPLKVKFADCIAELSRKSLNLSELLGPRKALPNVIKELRGLDTLTHLGPLEITAQRGSVAFLDTLLVEGAQRNSSKAYSGLLKNSTLALQIAAFWGHSPAVRCLLAHGVEINAVRCETGTALQASLEGEQYLVAELLLSHGADIDVHWTEFGSCLQVFSERGNVKAVQFLLDRGANINDAGGKNGNALQVACGAGHAEVAQLLLQKGADRNAPGKAIGTALYAASANGNIRIVELLLHHGEIPSTPWNDFQASLEVASANGSLNIVEMLLDYDVEADHIGSNIDTDNNIALNAACANGHLDIVKMFLDHGMKVHDSMLCKAAENGHTQIIQLLLERGACVNPQTKPCRPINMERNPPFDYSDTFPLHLAAFNGHETAVSCLLDSGAHLHIQRPLRSTGTDRNYGGTIFEMNPLQAACYNGHAHIAKRLFIQDPWGYIEHHTFTSALQISLDRSWHKVASTLLSEAIHAGFSAENFSEVFSYSCSLGYKRFVVQMLKHFTVINWPDGILVAAEHGRAGTVDVLLSWGADVEARNRCGESAINLAVNQMKMQGDDITDKKFSSGPYFGSGEDTPDYMRTLASLINAGHALDNFSSINMSYLVRCSLRTGRLDILTALESSMFSIFKEPGIYSEALVLVTSRRRAEMLRYLLSIRATIRPEALFVQPTENKAEEHLTFRGPSKRKFEALDPIVDYTGVLLELSQHDTQLAHLIKEPFREAMQNEHVECVQVFIDLFTKDDRHRAAICTHLLSLALPSVELLTFLLSQGADPDTRHFETGEILLHRAAARGDESRLRAILSSGSQVSLQSGEQGTALHAAVVQGFYDVAEILLESDADVNAPCTLLGTPLAAVMTQSWVDSRDICHRRCARLLLEWGADIDSFDERLGTPMDIAHKVGNREGVELLLERGALEPENHDVSHSQARLGTGHQSVWNGYRASEFLPVPTVGCHKFALARITH</sequence>
<comment type="caution">
    <text evidence="7">The sequence shown here is derived from an EMBL/GenBank/DDBJ whole genome shotgun (WGS) entry which is preliminary data.</text>
</comment>
<dbReference type="PANTHER" id="PTHR24173:SF74">
    <property type="entry name" value="ANKYRIN REPEAT DOMAIN-CONTAINING PROTEIN 16"/>
    <property type="match status" value="1"/>
</dbReference>
<evidence type="ECO:0000313" key="7">
    <source>
        <dbReference type="EMBL" id="GAQ39283.1"/>
    </source>
</evidence>
<keyword evidence="1" id="KW-0677">Repeat</keyword>
<feature type="coiled-coil region" evidence="4">
    <location>
        <begin position="518"/>
        <end position="545"/>
    </location>
</feature>
<feature type="repeat" description="ANK" evidence="3">
    <location>
        <begin position="1941"/>
        <end position="1973"/>
    </location>
</feature>
<evidence type="ECO:0000313" key="8">
    <source>
        <dbReference type="Proteomes" id="UP000068243"/>
    </source>
</evidence>
<dbReference type="Pfam" id="PF12796">
    <property type="entry name" value="Ank_2"/>
    <property type="match status" value="5"/>
</dbReference>
<accession>A0A100IDJ5</accession>
<dbReference type="PANTHER" id="PTHR24173">
    <property type="entry name" value="ANKYRIN REPEAT CONTAINING"/>
    <property type="match status" value="1"/>
</dbReference>
<dbReference type="SUPFAM" id="SSF52540">
    <property type="entry name" value="P-loop containing nucleoside triphosphate hydrolases"/>
    <property type="match status" value="1"/>
</dbReference>
<dbReference type="VEuPathDB" id="FungiDB:M747DRAFT_290745"/>
<proteinExistence type="predicted"/>
<keyword evidence="4" id="KW-0175">Coiled coil</keyword>
<dbReference type="InterPro" id="IPR056884">
    <property type="entry name" value="NPHP3-like_N"/>
</dbReference>
<reference evidence="8" key="1">
    <citation type="journal article" date="2016" name="Genome Announc.">
        <title>Draft genome sequence of Aspergillus niger strain An76.</title>
        <authorList>
            <person name="Gong W."/>
            <person name="Cheng Z."/>
            <person name="Zhang H."/>
            <person name="Liu L."/>
            <person name="Gao P."/>
            <person name="Wang L."/>
        </authorList>
    </citation>
    <scope>NUCLEOTIDE SEQUENCE [LARGE SCALE GENOMIC DNA]</scope>
    <source>
        <strain evidence="8">An76</strain>
    </source>
</reference>
<gene>
    <name evidence="7" type="ORF">ABL_03051</name>
</gene>
<dbReference type="SUPFAM" id="SSF48403">
    <property type="entry name" value="Ankyrin repeat"/>
    <property type="match status" value="4"/>
</dbReference>
<dbReference type="VEuPathDB" id="FungiDB:ASPNIDRAFT2_1184180"/>
<keyword evidence="2 3" id="KW-0040">ANK repeat</keyword>
<dbReference type="EMBL" id="BCMY01000004">
    <property type="protein sequence ID" value="GAQ39283.1"/>
    <property type="molecule type" value="Genomic_DNA"/>
</dbReference>
<dbReference type="Pfam" id="PF00023">
    <property type="entry name" value="Ank"/>
    <property type="match status" value="1"/>
</dbReference>
<evidence type="ECO:0000256" key="2">
    <source>
        <dbReference type="ARBA" id="ARBA00023043"/>
    </source>
</evidence>
<evidence type="ECO:0000259" key="5">
    <source>
        <dbReference type="Pfam" id="PF17100"/>
    </source>
</evidence>
<dbReference type="Pfam" id="PF13637">
    <property type="entry name" value="Ank_4"/>
    <property type="match status" value="1"/>
</dbReference>
<feature type="repeat" description="ANK" evidence="3">
    <location>
        <begin position="809"/>
        <end position="841"/>
    </location>
</feature>
<dbReference type="InterPro" id="IPR027417">
    <property type="entry name" value="P-loop_NTPase"/>
</dbReference>
<dbReference type="InterPro" id="IPR036770">
    <property type="entry name" value="Ankyrin_rpt-contain_sf"/>
</dbReference>
<protein>
    <submittedName>
        <fullName evidence="7">Unnamed protein product</fullName>
    </submittedName>
</protein>
<evidence type="ECO:0000259" key="6">
    <source>
        <dbReference type="Pfam" id="PF24883"/>
    </source>
</evidence>
<dbReference type="Gene3D" id="1.25.40.20">
    <property type="entry name" value="Ankyrin repeat-containing domain"/>
    <property type="match status" value="6"/>
</dbReference>
<dbReference type="VEuPathDB" id="FungiDB:ATCC64974_47420"/>
<dbReference type="PROSITE" id="PS50088">
    <property type="entry name" value="ANK_REPEAT"/>
    <property type="match status" value="8"/>
</dbReference>
<feature type="repeat" description="ANK" evidence="3">
    <location>
        <begin position="1009"/>
        <end position="1037"/>
    </location>
</feature>
<feature type="repeat" description="ANK" evidence="3">
    <location>
        <begin position="1908"/>
        <end position="1940"/>
    </location>
</feature>
<name>A0A100IDJ5_ASPNG</name>
<evidence type="ECO:0000256" key="1">
    <source>
        <dbReference type="ARBA" id="ARBA00022737"/>
    </source>
</evidence>
<feature type="domain" description="Nephrocystin 3-like N-terminal" evidence="6">
    <location>
        <begin position="303"/>
        <end position="480"/>
    </location>
</feature>
<dbReference type="InterPro" id="IPR002110">
    <property type="entry name" value="Ankyrin_rpt"/>
</dbReference>
<dbReference type="PROSITE" id="PS50297">
    <property type="entry name" value="ANK_REP_REGION"/>
    <property type="match status" value="5"/>
</dbReference>
<evidence type="ECO:0000256" key="4">
    <source>
        <dbReference type="SAM" id="Coils"/>
    </source>
</evidence>
<dbReference type="SMART" id="SM00248">
    <property type="entry name" value="ANK"/>
    <property type="match status" value="25"/>
</dbReference>
<evidence type="ECO:0000256" key="3">
    <source>
        <dbReference type="PROSITE-ProRule" id="PRU00023"/>
    </source>
</evidence>
<feature type="repeat" description="ANK" evidence="3">
    <location>
        <begin position="1494"/>
        <end position="1526"/>
    </location>
</feature>
<dbReference type="InterPro" id="IPR031359">
    <property type="entry name" value="NACHT_N"/>
</dbReference>
<dbReference type="VEuPathDB" id="FungiDB:ASPNIDRAFT2_143382"/>
<dbReference type="OMA" id="QGREYEN"/>
<dbReference type="VEuPathDB" id="FungiDB:M747DRAFT_338238"/>
<dbReference type="Pfam" id="PF24883">
    <property type="entry name" value="NPHP3_N"/>
    <property type="match status" value="1"/>
</dbReference>
<feature type="repeat" description="ANK" evidence="3">
    <location>
        <begin position="1106"/>
        <end position="1138"/>
    </location>
</feature>
<feature type="repeat" description="ANK" evidence="3">
    <location>
        <begin position="1316"/>
        <end position="1348"/>
    </location>
</feature>
<dbReference type="OrthoDB" id="7464126at2759"/>
<dbReference type="VEuPathDB" id="FungiDB:An07g05970"/>
<dbReference type="VEuPathDB" id="FungiDB:ASPNIDRAFT2_1184391"/>
<dbReference type="Gene3D" id="3.40.50.300">
    <property type="entry name" value="P-loop containing nucleotide triphosphate hydrolases"/>
    <property type="match status" value="1"/>
</dbReference>
<organism evidence="7 8">
    <name type="scientific">Aspergillus niger</name>
    <dbReference type="NCBI Taxonomy" id="5061"/>
    <lineage>
        <taxon>Eukaryota</taxon>
        <taxon>Fungi</taxon>
        <taxon>Dikarya</taxon>
        <taxon>Ascomycota</taxon>
        <taxon>Pezizomycotina</taxon>
        <taxon>Eurotiomycetes</taxon>
        <taxon>Eurotiomycetidae</taxon>
        <taxon>Eurotiales</taxon>
        <taxon>Aspergillaceae</taxon>
        <taxon>Aspergillus</taxon>
        <taxon>Aspergillus subgen. Circumdati</taxon>
    </lineage>
</organism>
<feature type="repeat" description="ANK" evidence="3">
    <location>
        <begin position="1446"/>
        <end position="1478"/>
    </location>
</feature>
<dbReference type="Pfam" id="PF17100">
    <property type="entry name" value="NACHT_N"/>
    <property type="match status" value="1"/>
</dbReference>